<protein>
    <recommendedName>
        <fullName evidence="3">Superoxide dismutase copper/zinc binding domain-containing protein</fullName>
    </recommendedName>
</protein>
<dbReference type="Proteomes" id="UP001295423">
    <property type="component" value="Unassembled WGS sequence"/>
</dbReference>
<dbReference type="InterPro" id="IPR036423">
    <property type="entry name" value="SOD-like_Cu/Zn_dom_sf"/>
</dbReference>
<evidence type="ECO:0008006" key="3">
    <source>
        <dbReference type="Google" id="ProtNLM"/>
    </source>
</evidence>
<dbReference type="GO" id="GO:0006801">
    <property type="term" value="P:superoxide metabolic process"/>
    <property type="evidence" value="ECO:0007669"/>
    <property type="project" value="InterPro"/>
</dbReference>
<evidence type="ECO:0000313" key="1">
    <source>
        <dbReference type="EMBL" id="CAJ1965219.1"/>
    </source>
</evidence>
<sequence>MASCTISTGETEYDGKAFVLHSDSGTSRVACGLLGPAGAMVDGGGDPPDAECSQLQSVPTSHHALHPFQVSTLKFSGSVVVFADTSDGTTVGYGGHVMGLEPGLLASDCPATNGCGVHIHSGMGCEDSAAQGGHYFADPIMTDPWITAQYSSDAEGSTTFGASLEMGTVDLEGRAFVVHAEDGSRVGCGILSKVESHLGAGLASLGDSSAMGSVTALPVADTDLICYMGYAMNLEPDLSAFYAPHQGPNCTATNGCGTHVHAGTSCDSTETQMGHYGL</sequence>
<proteinExistence type="predicted"/>
<reference evidence="1" key="1">
    <citation type="submission" date="2023-08" db="EMBL/GenBank/DDBJ databases">
        <authorList>
            <person name="Audoor S."/>
            <person name="Bilcke G."/>
        </authorList>
    </citation>
    <scope>NUCLEOTIDE SEQUENCE</scope>
</reference>
<keyword evidence="2" id="KW-1185">Reference proteome</keyword>
<gene>
    <name evidence="1" type="ORF">CYCCA115_LOCUS21007</name>
</gene>
<name>A0AAD2JML9_9STRA</name>
<dbReference type="AlphaFoldDB" id="A0AAD2JML9"/>
<accession>A0AAD2JML9</accession>
<dbReference type="SUPFAM" id="SSF49329">
    <property type="entry name" value="Cu,Zn superoxide dismutase-like"/>
    <property type="match status" value="1"/>
</dbReference>
<dbReference type="GO" id="GO:0046872">
    <property type="term" value="F:metal ion binding"/>
    <property type="evidence" value="ECO:0007669"/>
    <property type="project" value="InterPro"/>
</dbReference>
<organism evidence="1 2">
    <name type="scientific">Cylindrotheca closterium</name>
    <dbReference type="NCBI Taxonomy" id="2856"/>
    <lineage>
        <taxon>Eukaryota</taxon>
        <taxon>Sar</taxon>
        <taxon>Stramenopiles</taxon>
        <taxon>Ochrophyta</taxon>
        <taxon>Bacillariophyta</taxon>
        <taxon>Bacillariophyceae</taxon>
        <taxon>Bacillariophycidae</taxon>
        <taxon>Bacillariales</taxon>
        <taxon>Bacillariaceae</taxon>
        <taxon>Cylindrotheca</taxon>
    </lineage>
</organism>
<comment type="caution">
    <text evidence="1">The sequence shown here is derived from an EMBL/GenBank/DDBJ whole genome shotgun (WGS) entry which is preliminary data.</text>
</comment>
<dbReference type="EMBL" id="CAKOGP040002202">
    <property type="protein sequence ID" value="CAJ1965219.1"/>
    <property type="molecule type" value="Genomic_DNA"/>
</dbReference>
<evidence type="ECO:0000313" key="2">
    <source>
        <dbReference type="Proteomes" id="UP001295423"/>
    </source>
</evidence>